<proteinExistence type="inferred from homology"/>
<dbReference type="EMBL" id="BSUO01000001">
    <property type="protein sequence ID" value="GMA41437.1"/>
    <property type="molecule type" value="Genomic_DNA"/>
</dbReference>
<organism evidence="4 5">
    <name type="scientific">Mobilicoccus caccae</name>
    <dbReference type="NCBI Taxonomy" id="1859295"/>
    <lineage>
        <taxon>Bacteria</taxon>
        <taxon>Bacillati</taxon>
        <taxon>Actinomycetota</taxon>
        <taxon>Actinomycetes</taxon>
        <taxon>Micrococcales</taxon>
        <taxon>Dermatophilaceae</taxon>
        <taxon>Mobilicoccus</taxon>
    </lineage>
</organism>
<dbReference type="Gene3D" id="1.10.4080.10">
    <property type="entry name" value="ADP-ribosylation/Crystallin J1"/>
    <property type="match status" value="1"/>
</dbReference>
<dbReference type="PANTHER" id="PTHR16222">
    <property type="entry name" value="ADP-RIBOSYLGLYCOHYDROLASE"/>
    <property type="match status" value="1"/>
</dbReference>
<comment type="caution">
    <text evidence="4">The sequence shown here is derived from an EMBL/GenBank/DDBJ whole genome shotgun (WGS) entry which is preliminary data.</text>
</comment>
<protein>
    <recommendedName>
        <fullName evidence="6">ADP-ribosylglycohydrolase</fullName>
    </recommendedName>
</protein>
<dbReference type="RefSeq" id="WP_284304986.1">
    <property type="nucleotide sequence ID" value="NZ_BSUO01000001.1"/>
</dbReference>
<dbReference type="InterPro" id="IPR036705">
    <property type="entry name" value="Ribosyl_crysJ1_sf"/>
</dbReference>
<dbReference type="PANTHER" id="PTHR16222:SF24">
    <property type="entry name" value="ADP-RIBOSYLHYDROLASE ARH3"/>
    <property type="match status" value="1"/>
</dbReference>
<dbReference type="Pfam" id="PF03747">
    <property type="entry name" value="ADP_ribosyl_GH"/>
    <property type="match status" value="1"/>
</dbReference>
<evidence type="ECO:0000313" key="4">
    <source>
        <dbReference type="EMBL" id="GMA41437.1"/>
    </source>
</evidence>
<feature type="region of interest" description="Disordered" evidence="3">
    <location>
        <begin position="31"/>
        <end position="51"/>
    </location>
</feature>
<evidence type="ECO:0000313" key="5">
    <source>
        <dbReference type="Proteomes" id="UP001157126"/>
    </source>
</evidence>
<keyword evidence="5" id="KW-1185">Reference proteome</keyword>
<keyword evidence="2" id="KW-0378">Hydrolase</keyword>
<dbReference type="InterPro" id="IPR050792">
    <property type="entry name" value="ADP-ribosylglycohydrolase"/>
</dbReference>
<comment type="similarity">
    <text evidence="1">Belongs to the ADP-ribosylglycohydrolase family.</text>
</comment>
<evidence type="ECO:0000256" key="1">
    <source>
        <dbReference type="ARBA" id="ARBA00010702"/>
    </source>
</evidence>
<gene>
    <name evidence="4" type="ORF">GCM10025883_34820</name>
</gene>
<name>A0ABQ6IXH0_9MICO</name>
<feature type="compositionally biased region" description="Basic and acidic residues" evidence="3">
    <location>
        <begin position="31"/>
        <end position="41"/>
    </location>
</feature>
<evidence type="ECO:0008006" key="6">
    <source>
        <dbReference type="Google" id="ProtNLM"/>
    </source>
</evidence>
<dbReference type="SUPFAM" id="SSF101478">
    <property type="entry name" value="ADP-ribosylglycohydrolase"/>
    <property type="match status" value="1"/>
</dbReference>
<reference evidence="5" key="1">
    <citation type="journal article" date="2019" name="Int. J. Syst. Evol. Microbiol.">
        <title>The Global Catalogue of Microorganisms (GCM) 10K type strain sequencing project: providing services to taxonomists for standard genome sequencing and annotation.</title>
        <authorList>
            <consortium name="The Broad Institute Genomics Platform"/>
            <consortium name="The Broad Institute Genome Sequencing Center for Infectious Disease"/>
            <person name="Wu L."/>
            <person name="Ma J."/>
        </authorList>
    </citation>
    <scope>NUCLEOTIDE SEQUENCE [LARGE SCALE GENOMIC DNA]</scope>
    <source>
        <strain evidence="5">NBRC 113072</strain>
    </source>
</reference>
<dbReference type="InterPro" id="IPR005502">
    <property type="entry name" value="Ribosyl_crysJ1"/>
</dbReference>
<accession>A0ABQ6IXH0</accession>
<evidence type="ECO:0000256" key="3">
    <source>
        <dbReference type="SAM" id="MobiDB-lite"/>
    </source>
</evidence>
<evidence type="ECO:0000256" key="2">
    <source>
        <dbReference type="ARBA" id="ARBA00022801"/>
    </source>
</evidence>
<dbReference type="Proteomes" id="UP001157126">
    <property type="component" value="Unassembled WGS sequence"/>
</dbReference>
<sequence length="356" mass="37171">MIEHDYTRDQVVGCLLAGAVGDALGARAVDDRENHADHDDTAPAATFGRTGPVTDATRMTVFTAEGLIRAAVRKRERGICHPPTVLHHAYLRWFATRGSAGVASPHLAELDGWIVGVPELWRTGDPDDPGLTALRTGRMGSTDGPINDAPGYGALVRAAPAGILAARRRFELGCEFAAITHGHPSGIYPAGALAVIVGALVDGADLTSALDRAEGELREPPRAATTLTALRAGRSLGTAGIPTPDDLASLGSGDTGHEVLAIAVACAVGGYDRPGAALRASVDHPGARAAAGSVCGNILGAAHGTRWLLPTWLEELELREVVARLAEDCHRACRIGVPTEVDGTVTADWLRRYPGW</sequence>